<evidence type="ECO:0000256" key="4">
    <source>
        <dbReference type="ARBA" id="ARBA00023038"/>
    </source>
</evidence>
<feature type="region of interest" description="Disordered" evidence="6">
    <location>
        <begin position="110"/>
        <end position="525"/>
    </location>
</feature>
<feature type="compositionally biased region" description="Basic and acidic residues" evidence="6">
    <location>
        <begin position="737"/>
        <end position="749"/>
    </location>
</feature>
<dbReference type="VEuPathDB" id="FungiDB:HMPREF1541_06332"/>
<feature type="compositionally biased region" description="Low complexity" evidence="6">
    <location>
        <begin position="45"/>
        <end position="59"/>
    </location>
</feature>
<name>W2RP45_CYPE1</name>
<dbReference type="PROSITE" id="PS00478">
    <property type="entry name" value="LIM_DOMAIN_1"/>
    <property type="match status" value="2"/>
</dbReference>
<dbReference type="GO" id="GO:0003712">
    <property type="term" value="F:transcription coregulator activity"/>
    <property type="evidence" value="ECO:0007669"/>
    <property type="project" value="TreeGrafter"/>
</dbReference>
<dbReference type="CDD" id="cd08368">
    <property type="entry name" value="LIM"/>
    <property type="match status" value="1"/>
</dbReference>
<feature type="region of interest" description="Disordered" evidence="6">
    <location>
        <begin position="706"/>
        <end position="749"/>
    </location>
</feature>
<feature type="compositionally biased region" description="Pro residues" evidence="6">
    <location>
        <begin position="264"/>
        <end position="278"/>
    </location>
</feature>
<feature type="compositionally biased region" description="Basic and acidic residues" evidence="6">
    <location>
        <begin position="421"/>
        <end position="435"/>
    </location>
</feature>
<feature type="compositionally biased region" description="Low complexity" evidence="6">
    <location>
        <begin position="188"/>
        <end position="204"/>
    </location>
</feature>
<organism evidence="8 9">
    <name type="scientific">Cyphellophora europaea (strain CBS 101466)</name>
    <name type="common">Phialophora europaea</name>
    <dbReference type="NCBI Taxonomy" id="1220924"/>
    <lineage>
        <taxon>Eukaryota</taxon>
        <taxon>Fungi</taxon>
        <taxon>Dikarya</taxon>
        <taxon>Ascomycota</taxon>
        <taxon>Pezizomycotina</taxon>
        <taxon>Eurotiomycetes</taxon>
        <taxon>Chaetothyriomycetidae</taxon>
        <taxon>Chaetothyriales</taxon>
        <taxon>Cyphellophoraceae</taxon>
        <taxon>Cyphellophora</taxon>
    </lineage>
</organism>
<dbReference type="PROSITE" id="PS50023">
    <property type="entry name" value="LIM_DOMAIN_2"/>
    <property type="match status" value="2"/>
</dbReference>
<evidence type="ECO:0000259" key="7">
    <source>
        <dbReference type="PROSITE" id="PS50023"/>
    </source>
</evidence>
<dbReference type="GO" id="GO:0005634">
    <property type="term" value="C:nucleus"/>
    <property type="evidence" value="ECO:0007669"/>
    <property type="project" value="TreeGrafter"/>
</dbReference>
<evidence type="ECO:0000256" key="5">
    <source>
        <dbReference type="PROSITE-ProRule" id="PRU00125"/>
    </source>
</evidence>
<feature type="domain" description="LIM zinc-binding" evidence="7">
    <location>
        <begin position="575"/>
        <end position="640"/>
    </location>
</feature>
<dbReference type="Pfam" id="PF00412">
    <property type="entry name" value="LIM"/>
    <property type="match status" value="2"/>
</dbReference>
<keyword evidence="2" id="KW-0677">Repeat</keyword>
<dbReference type="InterPro" id="IPR001781">
    <property type="entry name" value="Znf_LIM"/>
</dbReference>
<dbReference type="GeneID" id="19973671"/>
<dbReference type="CDD" id="cd09397">
    <property type="entry name" value="LIM1_UF1"/>
    <property type="match status" value="1"/>
</dbReference>
<gene>
    <name evidence="8" type="ORF">HMPREF1541_06332</name>
</gene>
<proteinExistence type="predicted"/>
<reference evidence="8 9" key="1">
    <citation type="submission" date="2013-03" db="EMBL/GenBank/DDBJ databases">
        <title>The Genome Sequence of Phialophora europaea CBS 101466.</title>
        <authorList>
            <consortium name="The Broad Institute Genomics Platform"/>
            <person name="Cuomo C."/>
            <person name="de Hoog S."/>
            <person name="Gorbushina A."/>
            <person name="Walker B."/>
            <person name="Young S.K."/>
            <person name="Zeng Q."/>
            <person name="Gargeya S."/>
            <person name="Fitzgerald M."/>
            <person name="Haas B."/>
            <person name="Abouelleil A."/>
            <person name="Allen A.W."/>
            <person name="Alvarado L."/>
            <person name="Arachchi H.M."/>
            <person name="Berlin A.M."/>
            <person name="Chapman S.B."/>
            <person name="Gainer-Dewar J."/>
            <person name="Goldberg J."/>
            <person name="Griggs A."/>
            <person name="Gujja S."/>
            <person name="Hansen M."/>
            <person name="Howarth C."/>
            <person name="Imamovic A."/>
            <person name="Ireland A."/>
            <person name="Larimer J."/>
            <person name="McCowan C."/>
            <person name="Murphy C."/>
            <person name="Pearson M."/>
            <person name="Poon T.W."/>
            <person name="Priest M."/>
            <person name="Roberts A."/>
            <person name="Saif S."/>
            <person name="Shea T."/>
            <person name="Sisk P."/>
            <person name="Sykes S."/>
            <person name="Wortman J."/>
            <person name="Nusbaum C."/>
            <person name="Birren B."/>
        </authorList>
    </citation>
    <scope>NUCLEOTIDE SEQUENCE [LARGE SCALE GENOMIC DNA]</scope>
    <source>
        <strain evidence="8 9">CBS 101466</strain>
    </source>
</reference>
<keyword evidence="3 5" id="KW-0862">Zinc</keyword>
<dbReference type="GO" id="GO:0046872">
    <property type="term" value="F:metal ion binding"/>
    <property type="evidence" value="ECO:0007669"/>
    <property type="project" value="UniProtKB-KW"/>
</dbReference>
<dbReference type="OrthoDB" id="1112565at2759"/>
<feature type="compositionally biased region" description="Polar residues" evidence="6">
    <location>
        <begin position="339"/>
        <end position="348"/>
    </location>
</feature>
<keyword evidence="1 5" id="KW-0479">Metal-binding</keyword>
<feature type="domain" description="LIM zinc-binding" evidence="7">
    <location>
        <begin position="643"/>
        <end position="704"/>
    </location>
</feature>
<feature type="compositionally biased region" description="Polar residues" evidence="6">
    <location>
        <begin position="481"/>
        <end position="498"/>
    </location>
</feature>
<dbReference type="eggNOG" id="KOG1703">
    <property type="taxonomic scope" value="Eukaryota"/>
</dbReference>
<feature type="compositionally biased region" description="Low complexity" evidence="6">
    <location>
        <begin position="245"/>
        <end position="263"/>
    </location>
</feature>
<feature type="compositionally biased region" description="Polar residues" evidence="6">
    <location>
        <begin position="126"/>
        <end position="148"/>
    </location>
</feature>
<keyword evidence="9" id="KW-1185">Reference proteome</keyword>
<evidence type="ECO:0000256" key="6">
    <source>
        <dbReference type="SAM" id="MobiDB-lite"/>
    </source>
</evidence>
<dbReference type="RefSeq" id="XP_008718890.1">
    <property type="nucleotide sequence ID" value="XM_008720668.1"/>
</dbReference>
<evidence type="ECO:0000313" key="9">
    <source>
        <dbReference type="Proteomes" id="UP000030752"/>
    </source>
</evidence>
<dbReference type="HOGENOM" id="CLU_371314_0_0_1"/>
<dbReference type="SUPFAM" id="SSF57716">
    <property type="entry name" value="Glucocorticoid receptor-like (DNA-binding domain)"/>
    <property type="match status" value="1"/>
</dbReference>
<dbReference type="Gene3D" id="2.10.110.10">
    <property type="entry name" value="Cysteine Rich Protein"/>
    <property type="match status" value="2"/>
</dbReference>
<dbReference type="SMART" id="SM00132">
    <property type="entry name" value="LIM"/>
    <property type="match status" value="2"/>
</dbReference>
<sequence length="749" mass="80151">MSAPKQKSSSKDRAPKSRKEAGKSRIAPSTTSSSRSSRQVPFSHSRTTSANSAVSAVSRGRTKPITVEEQQSRPITAPEGPAPTFGAQHPTGAIPPLPNVVNVPSPLIRAETTPAPLRPNDVQPPLTRQVTFDNILQSPDDSTGNTVHSAELAAFGGQSRSFQRPPSVREPAYKSKRPPPIASNLTLPNNPQQSKSPSPSSSRSLGRTLTQKLFGRRPSNGRRSMVRAALSDEPEPIPVPPMPSSVPSSAVEPPTRPSRSPEPLSAPPFAPPPRPSRSPEPALIPSVSSSGPLSPPEIISEEAEQARKASLAALGGEDTKDSAARSSDPDVEEPKTQSEAKGPQQQFDFNLGSPGETDGPAPPVLASAAPTSKKPTEPARNQQGEENAGIKRASLDSVSSYGSIGFTERTFSSRSSPPPPEESRKVSDAGPKVDMEESMLEMPAPLRPRIAEAAADSPTDPLYSDGLLSPILNNDKDRTSADSSIDAQVVPPTNNDKTLSSDHEDSAVPAPLFRPRKSSLASSNAPLFQRPAALEEPVPSPRFDLSNPADIAPPALRPRKDSMASVGGRRAGSKGTCRGCSQPILAMQKSVSSADGRLSGKYHKECFVCRTCKEPFATAEFYVHDDHPYCGHHYHKMCDSLCATCGKGIEGLYMETANVAGRGKEKHHPACLKCATCRVQLTNDYFELSGKVYCERDAFRLASHPRVHSRGPARPSPLVREYIRSGDPGAIKGSNFPERRTNRPRLDVR</sequence>
<feature type="compositionally biased region" description="Low complexity" evidence="6">
    <location>
        <begin position="279"/>
        <end position="292"/>
    </location>
</feature>
<dbReference type="AlphaFoldDB" id="W2RP45"/>
<feature type="compositionally biased region" description="Low complexity" evidence="6">
    <location>
        <begin position="29"/>
        <end position="38"/>
    </location>
</feature>
<protein>
    <recommendedName>
        <fullName evidence="7">LIM zinc-binding domain-containing protein</fullName>
    </recommendedName>
</protein>
<feature type="region of interest" description="Disordered" evidence="6">
    <location>
        <begin position="538"/>
        <end position="575"/>
    </location>
</feature>
<accession>W2RP45</accession>
<evidence type="ECO:0000313" key="8">
    <source>
        <dbReference type="EMBL" id="ETN38301.1"/>
    </source>
</evidence>
<dbReference type="STRING" id="1220924.W2RP45"/>
<feature type="region of interest" description="Disordered" evidence="6">
    <location>
        <begin position="1"/>
        <end position="98"/>
    </location>
</feature>
<dbReference type="EMBL" id="KB822722">
    <property type="protein sequence ID" value="ETN38301.1"/>
    <property type="molecule type" value="Genomic_DNA"/>
</dbReference>
<dbReference type="InParanoid" id="W2RP45"/>
<evidence type="ECO:0000256" key="1">
    <source>
        <dbReference type="ARBA" id="ARBA00022723"/>
    </source>
</evidence>
<evidence type="ECO:0000256" key="2">
    <source>
        <dbReference type="ARBA" id="ARBA00022737"/>
    </source>
</evidence>
<dbReference type="PANTHER" id="PTHR24205">
    <property type="entry name" value="FOUR AND A HALF LIM DOMAINS PROTEIN"/>
    <property type="match status" value="1"/>
</dbReference>
<keyword evidence="4 5" id="KW-0440">LIM domain</keyword>
<dbReference type="GO" id="GO:0030695">
    <property type="term" value="F:GTPase regulator activity"/>
    <property type="evidence" value="ECO:0007669"/>
    <property type="project" value="UniProtKB-ARBA"/>
</dbReference>
<dbReference type="Proteomes" id="UP000030752">
    <property type="component" value="Unassembled WGS sequence"/>
</dbReference>
<dbReference type="PANTHER" id="PTHR24205:SF16">
    <property type="entry name" value="GH01042P-RELATED"/>
    <property type="match status" value="1"/>
</dbReference>
<evidence type="ECO:0000256" key="3">
    <source>
        <dbReference type="ARBA" id="ARBA00022833"/>
    </source>
</evidence>
<feature type="compositionally biased region" description="Basic and acidic residues" evidence="6">
    <location>
        <begin position="9"/>
        <end position="23"/>
    </location>
</feature>